<dbReference type="EMBL" id="LT960551">
    <property type="protein sequence ID" value="SOK58769.1"/>
    <property type="molecule type" value="Genomic_DNA"/>
</dbReference>
<evidence type="ECO:0000313" key="3">
    <source>
        <dbReference type="Proteomes" id="UP000240931"/>
    </source>
</evidence>
<sequence>MLKPLILLIVVLAIGVGIGYNVGQKAPSAGDCLNSLIGK</sequence>
<reference evidence="3" key="1">
    <citation type="submission" date="2017-10" db="EMBL/GenBank/DDBJ databases">
        <authorList>
            <person name="Skurnik M."/>
        </authorList>
    </citation>
    <scope>NUCLEOTIDE SEQUENCE [LARGE SCALE GENOMIC DNA]</scope>
</reference>
<evidence type="ECO:0000313" key="2">
    <source>
        <dbReference type="EMBL" id="VUE36538.1"/>
    </source>
</evidence>
<name>A0A2C9CXW6_9CAUD</name>
<gene>
    <name evidence="1" type="primary">g492</name>
</gene>
<protein>
    <submittedName>
        <fullName evidence="1">Uncharacterized protein</fullName>
    </submittedName>
</protein>
<dbReference type="KEGG" id="vg:40100910"/>
<reference evidence="1" key="2">
    <citation type="submission" date="2017-10" db="EMBL/GenBank/DDBJ databases">
        <authorList>
            <person name="Banno H."/>
            <person name="Chua N.-H."/>
        </authorList>
    </citation>
    <scope>NUCLEOTIDE SEQUENCE [LARGE SCALE GENOMIC DNA]</scope>
</reference>
<proteinExistence type="predicted"/>
<evidence type="ECO:0000313" key="4">
    <source>
        <dbReference type="Proteomes" id="UP000317227"/>
    </source>
</evidence>
<keyword evidence="3" id="KW-1185">Reference proteome</keyword>
<dbReference type="Proteomes" id="UP000317227">
    <property type="component" value="Segment"/>
</dbReference>
<dbReference type="GeneID" id="40100910"/>
<dbReference type="Proteomes" id="UP000240931">
    <property type="component" value="Segment"/>
</dbReference>
<organism evidence="1 3">
    <name type="scientific">Yersinia phage fHe-Yen9-04</name>
    <dbReference type="NCBI Taxonomy" id="2052742"/>
    <lineage>
        <taxon>Viruses</taxon>
        <taxon>Duplodnaviria</taxon>
        <taxon>Heunggongvirae</taxon>
        <taxon>Uroviricota</taxon>
        <taxon>Caudoviricetes</taxon>
        <taxon>Eneladusvirus</taxon>
        <taxon>Eneladusvirus Yen904</taxon>
    </lineage>
</organism>
<accession>A0A2C9CXW6</accession>
<evidence type="ECO:0000313" key="1">
    <source>
        <dbReference type="EMBL" id="SOK58769.1"/>
    </source>
</evidence>
<dbReference type="RefSeq" id="YP_009624102.1">
    <property type="nucleotide sequence ID" value="NC_042116.1"/>
</dbReference>
<dbReference type="EMBL" id="LR596615">
    <property type="protein sequence ID" value="VUE36538.1"/>
    <property type="molecule type" value="Genomic_DNA"/>
</dbReference>
<reference evidence="2 4" key="3">
    <citation type="submission" date="2019-06" db="EMBL/GenBank/DDBJ databases">
        <authorList>
            <person name="Bower L."/>
            <person name="Leinonen R."/>
        </authorList>
    </citation>
    <scope>NUCLEOTIDE SEQUENCE [LARGE SCALE GENOMIC DNA]</scope>
</reference>